<evidence type="ECO:0000313" key="2">
    <source>
        <dbReference type="Proteomes" id="UP001054945"/>
    </source>
</evidence>
<gene>
    <name evidence="1" type="ORF">CEXT_697691</name>
</gene>
<proteinExistence type="predicted"/>
<accession>A0AAV4QP03</accession>
<dbReference type="AlphaFoldDB" id="A0AAV4QP03"/>
<dbReference type="Proteomes" id="UP001054945">
    <property type="component" value="Unassembled WGS sequence"/>
</dbReference>
<evidence type="ECO:0000313" key="1">
    <source>
        <dbReference type="EMBL" id="GIY10666.1"/>
    </source>
</evidence>
<dbReference type="EMBL" id="BPLR01006551">
    <property type="protein sequence ID" value="GIY10666.1"/>
    <property type="molecule type" value="Genomic_DNA"/>
</dbReference>
<reference evidence="1 2" key="1">
    <citation type="submission" date="2021-06" db="EMBL/GenBank/DDBJ databases">
        <title>Caerostris extrusa draft genome.</title>
        <authorList>
            <person name="Kono N."/>
            <person name="Arakawa K."/>
        </authorList>
    </citation>
    <scope>NUCLEOTIDE SEQUENCE [LARGE SCALE GENOMIC DNA]</scope>
</reference>
<sequence>MSSTREGTEAIRCWYIGHKFYLNLSKDSYGFFLFYHPISIQTFMKIAVYSGSSLSLGCTNSFMFVTFGREDLPNPQWCPVQDHVFVHDTFLQHFLLKVSRTLSDAKYPKRCAREH</sequence>
<protein>
    <submittedName>
        <fullName evidence="1">Uncharacterized protein</fullName>
    </submittedName>
</protein>
<organism evidence="1 2">
    <name type="scientific">Caerostris extrusa</name>
    <name type="common">Bark spider</name>
    <name type="synonym">Caerostris bankana</name>
    <dbReference type="NCBI Taxonomy" id="172846"/>
    <lineage>
        <taxon>Eukaryota</taxon>
        <taxon>Metazoa</taxon>
        <taxon>Ecdysozoa</taxon>
        <taxon>Arthropoda</taxon>
        <taxon>Chelicerata</taxon>
        <taxon>Arachnida</taxon>
        <taxon>Araneae</taxon>
        <taxon>Araneomorphae</taxon>
        <taxon>Entelegynae</taxon>
        <taxon>Araneoidea</taxon>
        <taxon>Araneidae</taxon>
        <taxon>Caerostris</taxon>
    </lineage>
</organism>
<comment type="caution">
    <text evidence="1">The sequence shown here is derived from an EMBL/GenBank/DDBJ whole genome shotgun (WGS) entry which is preliminary data.</text>
</comment>
<name>A0AAV4QP03_CAEEX</name>
<keyword evidence="2" id="KW-1185">Reference proteome</keyword>